<gene>
    <name evidence="2" type="ORF">ECRASSUSDP1_LOCUS23603</name>
</gene>
<comment type="caution">
    <text evidence="2">The sequence shown here is derived from an EMBL/GenBank/DDBJ whole genome shotgun (WGS) entry which is preliminary data.</text>
</comment>
<evidence type="ECO:0000313" key="3">
    <source>
        <dbReference type="Proteomes" id="UP001295684"/>
    </source>
</evidence>
<name>A0AAD1Y1L1_EUPCR</name>
<dbReference type="EMBL" id="CAMPGE010024284">
    <property type="protein sequence ID" value="CAI2382135.1"/>
    <property type="molecule type" value="Genomic_DNA"/>
</dbReference>
<proteinExistence type="predicted"/>
<sequence length="192" mass="22613">MSARREFKKKYKMDLKNLKHQKKTRSSSQIHKRHYSLKSLKYVKRVNTSDKDDSNLIYSLEGFESKMSKHQSEVVRSERSEAIINAKREIKYIHDYFSKVVRSGYGNRNVEVHKKEIATAFNQFWRPKSSQQIDNSDKETIQDKKIHVRFQVPDSEEDNSDLDRSSSHQISTSQSFHAQEFHSKLIKSPSCT</sequence>
<evidence type="ECO:0000313" key="2">
    <source>
        <dbReference type="EMBL" id="CAI2382135.1"/>
    </source>
</evidence>
<keyword evidence="3" id="KW-1185">Reference proteome</keyword>
<protein>
    <submittedName>
        <fullName evidence="2">Uncharacterized protein</fullName>
    </submittedName>
</protein>
<dbReference type="Proteomes" id="UP001295684">
    <property type="component" value="Unassembled WGS sequence"/>
</dbReference>
<reference evidence="2" key="1">
    <citation type="submission" date="2023-07" db="EMBL/GenBank/DDBJ databases">
        <authorList>
            <consortium name="AG Swart"/>
            <person name="Singh M."/>
            <person name="Singh A."/>
            <person name="Seah K."/>
            <person name="Emmerich C."/>
        </authorList>
    </citation>
    <scope>NUCLEOTIDE SEQUENCE</scope>
    <source>
        <strain evidence="2">DP1</strain>
    </source>
</reference>
<evidence type="ECO:0000256" key="1">
    <source>
        <dbReference type="SAM" id="MobiDB-lite"/>
    </source>
</evidence>
<feature type="region of interest" description="Disordered" evidence="1">
    <location>
        <begin position="151"/>
        <end position="192"/>
    </location>
</feature>
<dbReference type="AlphaFoldDB" id="A0AAD1Y1L1"/>
<accession>A0AAD1Y1L1</accession>
<organism evidence="2 3">
    <name type="scientific">Euplotes crassus</name>
    <dbReference type="NCBI Taxonomy" id="5936"/>
    <lineage>
        <taxon>Eukaryota</taxon>
        <taxon>Sar</taxon>
        <taxon>Alveolata</taxon>
        <taxon>Ciliophora</taxon>
        <taxon>Intramacronucleata</taxon>
        <taxon>Spirotrichea</taxon>
        <taxon>Hypotrichia</taxon>
        <taxon>Euplotida</taxon>
        <taxon>Euplotidae</taxon>
        <taxon>Moneuplotes</taxon>
    </lineage>
</organism>